<dbReference type="Proteomes" id="UP000799766">
    <property type="component" value="Unassembled WGS sequence"/>
</dbReference>
<gene>
    <name evidence="2" type="ORF">BDY21DRAFT_125807</name>
</gene>
<protein>
    <submittedName>
        <fullName evidence="2">Uncharacterized protein</fullName>
    </submittedName>
</protein>
<feature type="region of interest" description="Disordered" evidence="1">
    <location>
        <begin position="218"/>
        <end position="242"/>
    </location>
</feature>
<feature type="region of interest" description="Disordered" evidence="1">
    <location>
        <begin position="157"/>
        <end position="197"/>
    </location>
</feature>
<evidence type="ECO:0000256" key="1">
    <source>
        <dbReference type="SAM" id="MobiDB-lite"/>
    </source>
</evidence>
<sequence>MGIKHGKCSVAGDSCSTDKDRPRGFYPLMAHYLETTRNTQTRPRKAHRTAASSKPRQTRKDALPTPMYGKQQPADLTQHHSRANRTTASISHRIPTGSFEPKTKGGKHCDYQMNGNNRKKLGETSEILNDDHSTSLSSDDALVHLRVETNIKFSTRTRTALQASPSRVKGLEGNTRRGPSSAGPPTKTTHAHYNNRPHVRPLAATSRHERVYTGSIHGISRPRKARNTRNTASQPSRNPRTSFRDHFQRKLLLRALLRSNIPILTLQPSSLLSLPREKGGKPEIKAKCHQASKKEENIRKPARIAPKADVKEFSRMVSMR</sequence>
<name>A0A6A6NPY6_9PEZI</name>
<proteinExistence type="predicted"/>
<organism evidence="2 3">
    <name type="scientific">Lineolata rhizophorae</name>
    <dbReference type="NCBI Taxonomy" id="578093"/>
    <lineage>
        <taxon>Eukaryota</taxon>
        <taxon>Fungi</taxon>
        <taxon>Dikarya</taxon>
        <taxon>Ascomycota</taxon>
        <taxon>Pezizomycotina</taxon>
        <taxon>Dothideomycetes</taxon>
        <taxon>Dothideomycetes incertae sedis</taxon>
        <taxon>Lineolatales</taxon>
        <taxon>Lineolataceae</taxon>
        <taxon>Lineolata</taxon>
    </lineage>
</organism>
<dbReference type="AlphaFoldDB" id="A0A6A6NPY6"/>
<feature type="region of interest" description="Disordered" evidence="1">
    <location>
        <begin position="1"/>
        <end position="23"/>
    </location>
</feature>
<evidence type="ECO:0000313" key="3">
    <source>
        <dbReference type="Proteomes" id="UP000799766"/>
    </source>
</evidence>
<feature type="region of interest" description="Disordered" evidence="1">
    <location>
        <begin position="277"/>
        <end position="296"/>
    </location>
</feature>
<accession>A0A6A6NPY6</accession>
<evidence type="ECO:0000313" key="2">
    <source>
        <dbReference type="EMBL" id="KAF2453454.1"/>
    </source>
</evidence>
<feature type="region of interest" description="Disordered" evidence="1">
    <location>
        <begin position="35"/>
        <end position="108"/>
    </location>
</feature>
<dbReference type="EMBL" id="MU001697">
    <property type="protein sequence ID" value="KAF2453454.1"/>
    <property type="molecule type" value="Genomic_DNA"/>
</dbReference>
<feature type="compositionally biased region" description="Polar residues" evidence="1">
    <location>
        <begin position="228"/>
        <end position="241"/>
    </location>
</feature>
<keyword evidence="3" id="KW-1185">Reference proteome</keyword>
<reference evidence="2" key="1">
    <citation type="journal article" date="2020" name="Stud. Mycol.">
        <title>101 Dothideomycetes genomes: a test case for predicting lifestyles and emergence of pathogens.</title>
        <authorList>
            <person name="Haridas S."/>
            <person name="Albert R."/>
            <person name="Binder M."/>
            <person name="Bloem J."/>
            <person name="Labutti K."/>
            <person name="Salamov A."/>
            <person name="Andreopoulos B."/>
            <person name="Baker S."/>
            <person name="Barry K."/>
            <person name="Bills G."/>
            <person name="Bluhm B."/>
            <person name="Cannon C."/>
            <person name="Castanera R."/>
            <person name="Culley D."/>
            <person name="Daum C."/>
            <person name="Ezra D."/>
            <person name="Gonzalez J."/>
            <person name="Henrissat B."/>
            <person name="Kuo A."/>
            <person name="Liang C."/>
            <person name="Lipzen A."/>
            <person name="Lutzoni F."/>
            <person name="Magnuson J."/>
            <person name="Mondo S."/>
            <person name="Nolan M."/>
            <person name="Ohm R."/>
            <person name="Pangilinan J."/>
            <person name="Park H.-J."/>
            <person name="Ramirez L."/>
            <person name="Alfaro M."/>
            <person name="Sun H."/>
            <person name="Tritt A."/>
            <person name="Yoshinaga Y."/>
            <person name="Zwiers L.-H."/>
            <person name="Turgeon B."/>
            <person name="Goodwin S."/>
            <person name="Spatafora J."/>
            <person name="Crous P."/>
            <person name="Grigoriev I."/>
        </authorList>
    </citation>
    <scope>NUCLEOTIDE SEQUENCE</scope>
    <source>
        <strain evidence="2">ATCC 16933</strain>
    </source>
</reference>